<feature type="region of interest" description="Disordered" evidence="1">
    <location>
        <begin position="478"/>
        <end position="546"/>
    </location>
</feature>
<dbReference type="AlphaFoldDB" id="A0A5P9XQ30"/>
<feature type="compositionally biased region" description="Basic and acidic residues" evidence="1">
    <location>
        <begin position="502"/>
        <end position="514"/>
    </location>
</feature>
<accession>A0A5P9XQ30</accession>
<feature type="compositionally biased region" description="Polar residues" evidence="1">
    <location>
        <begin position="517"/>
        <end position="546"/>
    </location>
</feature>
<dbReference type="KEGG" id="atx:GCD22_01842"/>
<evidence type="ECO:0000313" key="3">
    <source>
        <dbReference type="Proteomes" id="UP000363590"/>
    </source>
</evidence>
<feature type="compositionally biased region" description="Polar residues" evidence="1">
    <location>
        <begin position="478"/>
        <end position="490"/>
    </location>
</feature>
<protein>
    <submittedName>
        <fullName evidence="2">Uncharacterized protein</fullName>
    </submittedName>
</protein>
<dbReference type="Proteomes" id="UP000363590">
    <property type="component" value="Chromosome"/>
</dbReference>
<reference evidence="2 3" key="1">
    <citation type="submission" date="2019-10" db="EMBL/GenBank/DDBJ databases">
        <authorList>
            <person name="Wang R."/>
        </authorList>
    </citation>
    <scope>NUCLEOTIDE SEQUENCE [LARGE SCALE GENOMIC DNA]</scope>
    <source>
        <strain evidence="2 3">ATCC 19377</strain>
    </source>
</reference>
<evidence type="ECO:0000256" key="1">
    <source>
        <dbReference type="SAM" id="MobiDB-lite"/>
    </source>
</evidence>
<organism evidence="2 3">
    <name type="scientific">Acidithiobacillus thiooxidans ATCC 19377</name>
    <dbReference type="NCBI Taxonomy" id="637390"/>
    <lineage>
        <taxon>Bacteria</taxon>
        <taxon>Pseudomonadati</taxon>
        <taxon>Pseudomonadota</taxon>
        <taxon>Acidithiobacillia</taxon>
        <taxon>Acidithiobacillales</taxon>
        <taxon>Acidithiobacillaceae</taxon>
        <taxon>Acidithiobacillus</taxon>
    </lineage>
</organism>
<gene>
    <name evidence="2" type="ORF">GCD22_01842</name>
</gene>
<dbReference type="EMBL" id="CP045571">
    <property type="protein sequence ID" value="QFX96121.1"/>
    <property type="molecule type" value="Genomic_DNA"/>
</dbReference>
<sequence>MPDALCIPVAFLNTLSQRMPAMLYHHRKNKLRTAIASAILIGMGALLPMEQAYAASVGITSAGMNWQTVNNGSFKLSEPVHELYKSLDADKIYVNNNLGGAVALIKLSAKQVAMLQKGGDAFDMSWNSPVVFANYDPQSYTGTIFVVRLIRLPSGQGLIEMAQFTPAMGNIYKADFEGTNPFWQFIPGQNGNGAGPNAGSFVSITPAAFNTAVGLVMQHAQSGIGWIAAADTTSHMSTSSSSDFFTSTVTHKETAHTKPVWTAVLPEGAAPGEQAGYLLPVPSTLEGSPQAAVASLEVGAQDDAHNVGQVTSAVAQMNDGYVGQLGVSGGYVYVPAGQGSTLPVGAFQSFFHSTSKTGINGIVFDLIMAAVTAVTSGVLGPELAGLGASASAAVGAAAGFVTGMLYDVASQGTLGFTTIQEHLIGGNCGAHNHACISGAPTTMNAAYTAAQAFDGMQEGYVNQDTNPTQQTGQWDYVPQSSQEIEQSPGTVQGGFGQGYSEDTIKPDEAAKGETLEQLGSQGTKNSSGYYNFGQSNISGLPSGSPG</sequence>
<proteinExistence type="predicted"/>
<name>A0A5P9XQ30_ACITH</name>
<evidence type="ECO:0000313" key="2">
    <source>
        <dbReference type="EMBL" id="QFX96121.1"/>
    </source>
</evidence>